<accession>A0A9P4XZA3</accession>
<evidence type="ECO:0000313" key="3">
    <source>
        <dbReference type="Proteomes" id="UP000803844"/>
    </source>
</evidence>
<reference evidence="2" key="1">
    <citation type="journal article" date="2020" name="Phytopathology">
        <title>Genome sequence of the chestnut blight fungus Cryphonectria parasitica EP155: A fundamental resource for an archetypical invasive plant pathogen.</title>
        <authorList>
            <person name="Crouch J.A."/>
            <person name="Dawe A."/>
            <person name="Aerts A."/>
            <person name="Barry K."/>
            <person name="Churchill A.C.L."/>
            <person name="Grimwood J."/>
            <person name="Hillman B."/>
            <person name="Milgroom M.G."/>
            <person name="Pangilinan J."/>
            <person name="Smith M."/>
            <person name="Salamov A."/>
            <person name="Schmutz J."/>
            <person name="Yadav J."/>
            <person name="Grigoriev I.V."/>
            <person name="Nuss D."/>
        </authorList>
    </citation>
    <scope>NUCLEOTIDE SEQUENCE</scope>
    <source>
        <strain evidence="2">EP155</strain>
    </source>
</reference>
<dbReference type="OrthoDB" id="5242045at2759"/>
<dbReference type="AlphaFoldDB" id="A0A9P4XZA3"/>
<evidence type="ECO:0000313" key="2">
    <source>
        <dbReference type="EMBL" id="KAF3763525.1"/>
    </source>
</evidence>
<comment type="caution">
    <text evidence="2">The sequence shown here is derived from an EMBL/GenBank/DDBJ whole genome shotgun (WGS) entry which is preliminary data.</text>
</comment>
<evidence type="ECO:0000256" key="1">
    <source>
        <dbReference type="SAM" id="MobiDB-lite"/>
    </source>
</evidence>
<feature type="compositionally biased region" description="Polar residues" evidence="1">
    <location>
        <begin position="89"/>
        <end position="99"/>
    </location>
</feature>
<name>A0A9P4XZA3_CRYP1</name>
<sequence>MTLTKDQKLIAKRRAKDVIPEPTPLWTDIGDDTRKEMIQQLLANLRRSNNTEIAKTIEQNPNEGFSVLQGKIKSMRSAQLKKSRESQTQERTTPGSENTAAASANNASDSCGHP</sequence>
<protein>
    <submittedName>
        <fullName evidence="2">Uncharacterized protein</fullName>
    </submittedName>
</protein>
<dbReference type="EMBL" id="MU032349">
    <property type="protein sequence ID" value="KAF3763525.1"/>
    <property type="molecule type" value="Genomic_DNA"/>
</dbReference>
<keyword evidence="3" id="KW-1185">Reference proteome</keyword>
<dbReference type="Proteomes" id="UP000803844">
    <property type="component" value="Unassembled WGS sequence"/>
</dbReference>
<feature type="region of interest" description="Disordered" evidence="1">
    <location>
        <begin position="74"/>
        <end position="114"/>
    </location>
</feature>
<dbReference type="RefSeq" id="XP_040774486.1">
    <property type="nucleotide sequence ID" value="XM_040925702.1"/>
</dbReference>
<gene>
    <name evidence="2" type="ORF">M406DRAFT_74120</name>
</gene>
<dbReference type="GeneID" id="63842831"/>
<organism evidence="2 3">
    <name type="scientific">Cryphonectria parasitica (strain ATCC 38755 / EP155)</name>
    <dbReference type="NCBI Taxonomy" id="660469"/>
    <lineage>
        <taxon>Eukaryota</taxon>
        <taxon>Fungi</taxon>
        <taxon>Dikarya</taxon>
        <taxon>Ascomycota</taxon>
        <taxon>Pezizomycotina</taxon>
        <taxon>Sordariomycetes</taxon>
        <taxon>Sordariomycetidae</taxon>
        <taxon>Diaporthales</taxon>
        <taxon>Cryphonectriaceae</taxon>
        <taxon>Cryphonectria-Endothia species complex</taxon>
        <taxon>Cryphonectria</taxon>
    </lineage>
</organism>
<proteinExistence type="predicted"/>